<evidence type="ECO:0000256" key="3">
    <source>
        <dbReference type="ARBA" id="ARBA00022449"/>
    </source>
</evidence>
<feature type="transmembrane region" description="Helical" evidence="8">
    <location>
        <begin position="321"/>
        <end position="342"/>
    </location>
</feature>
<keyword evidence="2" id="KW-0813">Transport</keyword>
<feature type="transmembrane region" description="Helical" evidence="8">
    <location>
        <begin position="94"/>
        <end position="117"/>
    </location>
</feature>
<comment type="subcellular location">
    <subcellularLocation>
        <location evidence="1">Cell membrane</location>
        <topology evidence="1">Multi-pass membrane protein</topology>
    </subcellularLocation>
</comment>
<name>A0A3B0FV34_PSEPS</name>
<gene>
    <name evidence="10" type="ORF">D7Z96_13955</name>
</gene>
<organism evidence="10 11">
    <name type="scientific">Pseudarthrobacter phenanthrenivorans</name>
    <name type="common">Arthrobacter phenanthrenivorans</name>
    <dbReference type="NCBI Taxonomy" id="361575"/>
    <lineage>
        <taxon>Bacteria</taxon>
        <taxon>Bacillati</taxon>
        <taxon>Actinomycetota</taxon>
        <taxon>Actinomycetes</taxon>
        <taxon>Micrococcales</taxon>
        <taxon>Micrococcaceae</taxon>
        <taxon>Pseudarthrobacter</taxon>
    </lineage>
</organism>
<dbReference type="PANTHER" id="PTHR32507">
    <property type="entry name" value="NA(+)/H(+) ANTIPORTER 1"/>
    <property type="match status" value="1"/>
</dbReference>
<keyword evidence="4 8" id="KW-0812">Transmembrane</keyword>
<feature type="transmembrane region" description="Helical" evidence="8">
    <location>
        <begin position="261"/>
        <end position="277"/>
    </location>
</feature>
<dbReference type="AlphaFoldDB" id="A0A3B0FV34"/>
<proteinExistence type="predicted"/>
<evidence type="ECO:0000256" key="8">
    <source>
        <dbReference type="SAM" id="Phobius"/>
    </source>
</evidence>
<evidence type="ECO:0000259" key="9">
    <source>
        <dbReference type="Pfam" id="PF00999"/>
    </source>
</evidence>
<feature type="transmembrane region" description="Helical" evidence="8">
    <location>
        <begin position="204"/>
        <end position="227"/>
    </location>
</feature>
<feature type="transmembrane region" description="Helical" evidence="8">
    <location>
        <begin position="6"/>
        <end position="26"/>
    </location>
</feature>
<feature type="domain" description="Cation/H+ exchanger transmembrane" evidence="9">
    <location>
        <begin position="16"/>
        <end position="409"/>
    </location>
</feature>
<feature type="transmembrane region" description="Helical" evidence="8">
    <location>
        <begin position="385"/>
        <end position="408"/>
    </location>
</feature>
<dbReference type="GO" id="GO:0015297">
    <property type="term" value="F:antiporter activity"/>
    <property type="evidence" value="ECO:0007669"/>
    <property type="project" value="UniProtKB-KW"/>
</dbReference>
<evidence type="ECO:0000256" key="5">
    <source>
        <dbReference type="ARBA" id="ARBA00022989"/>
    </source>
</evidence>
<feature type="transmembrane region" description="Helical" evidence="8">
    <location>
        <begin position="63"/>
        <end position="82"/>
    </location>
</feature>
<protein>
    <submittedName>
        <fullName evidence="10">Sodium:proton antiporter</fullName>
    </submittedName>
</protein>
<evidence type="ECO:0000256" key="7">
    <source>
        <dbReference type="ARBA" id="ARBA00023136"/>
    </source>
</evidence>
<evidence type="ECO:0000256" key="4">
    <source>
        <dbReference type="ARBA" id="ARBA00022692"/>
    </source>
</evidence>
<dbReference type="Proteomes" id="UP000273159">
    <property type="component" value="Unassembled WGS sequence"/>
</dbReference>
<evidence type="ECO:0000256" key="2">
    <source>
        <dbReference type="ARBA" id="ARBA00022448"/>
    </source>
</evidence>
<evidence type="ECO:0000256" key="6">
    <source>
        <dbReference type="ARBA" id="ARBA00023065"/>
    </source>
</evidence>
<dbReference type="EMBL" id="RBNH01000013">
    <property type="protein sequence ID" value="RKO22307.1"/>
    <property type="molecule type" value="Genomic_DNA"/>
</dbReference>
<keyword evidence="5 8" id="KW-1133">Transmembrane helix</keyword>
<feature type="transmembrane region" description="Helical" evidence="8">
    <location>
        <begin position="297"/>
        <end position="315"/>
    </location>
</feature>
<dbReference type="PANTHER" id="PTHR32507:SF8">
    <property type="entry name" value="CNH1P"/>
    <property type="match status" value="1"/>
</dbReference>
<accession>A0A3B0FV34</accession>
<dbReference type="InterPro" id="IPR006153">
    <property type="entry name" value="Cation/H_exchanger_TM"/>
</dbReference>
<reference evidence="10 11" key="1">
    <citation type="submission" date="2018-10" db="EMBL/GenBank/DDBJ databases">
        <title>Genome-guide identification and characterization of bacteria that degrade polycyclic aromatic hydrocarbons and resist hexavalent chromium simultaneously.</title>
        <authorList>
            <person name="Feng H."/>
        </authorList>
    </citation>
    <scope>NUCLEOTIDE SEQUENCE [LARGE SCALE GENOMIC DNA]</scope>
    <source>
        <strain evidence="10 11">J015</strain>
    </source>
</reference>
<evidence type="ECO:0000313" key="10">
    <source>
        <dbReference type="EMBL" id="RKO22307.1"/>
    </source>
</evidence>
<evidence type="ECO:0000313" key="11">
    <source>
        <dbReference type="Proteomes" id="UP000273159"/>
    </source>
</evidence>
<dbReference type="GO" id="GO:0005886">
    <property type="term" value="C:plasma membrane"/>
    <property type="evidence" value="ECO:0007669"/>
    <property type="project" value="UniProtKB-SubCell"/>
</dbReference>
<evidence type="ECO:0000256" key="1">
    <source>
        <dbReference type="ARBA" id="ARBA00004651"/>
    </source>
</evidence>
<dbReference type="Pfam" id="PF00999">
    <property type="entry name" value="Na_H_Exchanger"/>
    <property type="match status" value="1"/>
</dbReference>
<feature type="transmembrane region" description="Helical" evidence="8">
    <location>
        <begin position="33"/>
        <end position="51"/>
    </location>
</feature>
<sequence length="434" mass="46400">MFEAPNVLFAAAGMAVFVAAVLPKLLRNTPFSMPMVFLGTGMAVFALIPDLPDPDPLAHGDFVTHLAEICVIISLMGAGLALDRPVGRKRWSTTWRLLGIAMPLCIVGLTLLGLWFLGLGLGAALLVASSLAPTDPVLASEVQVGEPADEDEDANKEDEVRFGLTSEAGLNDGLAFPFVYLAIAISIVGSSPSAWFPEWFGVDVLWRLAIGLLGGFLTGKLLARLFFSARAESLRLSNHSEGFVALAATFLAYGLTEMVEGYGFIAVFVCAVTIRAAERTHGYHRVLHSYVEQLERLLTVVILVLLGGAIARGLLEGIGWAEIVVALAFLLVVRPLAGWVGLLGGKTGPRERIALSFFGIRGIGSLYYLSYALGKGEFADQAEWLWSFVGLVVALSIVIHGATTSPLMNRLDRLRQKKARAVSGDEGLAPNTPV</sequence>
<reference evidence="11" key="2">
    <citation type="submission" date="2018-10" db="EMBL/GenBank/DDBJ databases">
        <authorList>
            <person name="Wang Y."/>
            <person name="Wang J."/>
            <person name="Yang X."/>
            <person name="Wang Z."/>
            <person name="Huang Y."/>
        </authorList>
    </citation>
    <scope>NUCLEOTIDE SEQUENCE [LARGE SCALE GENOMIC DNA]</scope>
    <source>
        <strain evidence="11">J015</strain>
    </source>
</reference>
<dbReference type="GO" id="GO:1902600">
    <property type="term" value="P:proton transmembrane transport"/>
    <property type="evidence" value="ECO:0007669"/>
    <property type="project" value="InterPro"/>
</dbReference>
<keyword evidence="6" id="KW-0406">Ion transport</keyword>
<keyword evidence="3" id="KW-0050">Antiport</keyword>
<comment type="caution">
    <text evidence="10">The sequence shown here is derived from an EMBL/GenBank/DDBJ whole genome shotgun (WGS) entry which is preliminary data.</text>
</comment>
<dbReference type="RefSeq" id="WP_120692896.1">
    <property type="nucleotide sequence ID" value="NZ_RBNH01000013.1"/>
</dbReference>
<feature type="transmembrane region" description="Helical" evidence="8">
    <location>
        <begin position="354"/>
        <end position="373"/>
    </location>
</feature>
<keyword evidence="7 8" id="KW-0472">Membrane</keyword>